<evidence type="ECO:0000313" key="3">
    <source>
        <dbReference type="Proteomes" id="UP001347796"/>
    </source>
</evidence>
<dbReference type="GO" id="GO:0003711">
    <property type="term" value="F:transcription elongation factor activity"/>
    <property type="evidence" value="ECO:0007669"/>
    <property type="project" value="InterPro"/>
</dbReference>
<sequence>MPLAEERQGYLGKLEDKTISELKDLLYLQEKLLSKQSFLKTLPDKGVKVKQFAETLERLIHEKTAIEKSQLIHSSHIDVSTSDIINLTSAFSSRQNGGLSDQVTLAPLSHSHIKDSNNDSLLRSLINPAALHGGDHKIIIDEREKNLSDKNVEQNMEVEDMLSDSFQKVKVSDKVEPASTFDNSKNSYELVIKRAEQRPKTQKEPFKPNSSLLISKVDDLPDKYKHRSKLNKNTDSNNPVDKLQHKKYEESAAYPPRYKYEKAKLVSDEESTELIRQQAAKQAELLAQRAAARLAERLNIKMGPYKPKHVDMSYRQTTERDSDDDDDDDDGDDPELDGYPD</sequence>
<dbReference type="PRINTS" id="PR02085">
    <property type="entry name" value="POLR2GRINL1"/>
</dbReference>
<gene>
    <name evidence="2" type="ORF">SNE40_011981</name>
</gene>
<feature type="compositionally biased region" description="Acidic residues" evidence="1">
    <location>
        <begin position="321"/>
        <end position="341"/>
    </location>
</feature>
<feature type="region of interest" description="Disordered" evidence="1">
    <location>
        <begin position="305"/>
        <end position="341"/>
    </location>
</feature>
<reference evidence="2 3" key="1">
    <citation type="submission" date="2024-01" db="EMBL/GenBank/DDBJ databases">
        <title>The genome of the rayed Mediterranean limpet Patella caerulea (Linnaeus, 1758).</title>
        <authorList>
            <person name="Anh-Thu Weber A."/>
            <person name="Halstead-Nussloch G."/>
        </authorList>
    </citation>
    <scope>NUCLEOTIDE SEQUENCE [LARGE SCALE GENOMIC DNA]</scope>
    <source>
        <strain evidence="2">AATW-2023a</strain>
        <tissue evidence="2">Whole specimen</tissue>
    </source>
</reference>
<dbReference type="InterPro" id="IPR051375">
    <property type="entry name" value="Tuftelin_GRINL1A/MYZAP/CCD68"/>
</dbReference>
<evidence type="ECO:0000256" key="1">
    <source>
        <dbReference type="SAM" id="MobiDB-lite"/>
    </source>
</evidence>
<keyword evidence="3" id="KW-1185">Reference proteome</keyword>
<dbReference type="EMBL" id="JAZGQO010000008">
    <property type="protein sequence ID" value="KAK6179673.1"/>
    <property type="molecule type" value="Genomic_DNA"/>
</dbReference>
<protein>
    <submittedName>
        <fullName evidence="2">Uncharacterized protein</fullName>
    </submittedName>
</protein>
<feature type="region of interest" description="Disordered" evidence="1">
    <location>
        <begin position="226"/>
        <end position="254"/>
    </location>
</feature>
<proteinExistence type="predicted"/>
<feature type="compositionally biased region" description="Basic and acidic residues" evidence="1">
    <location>
        <begin position="308"/>
        <end position="320"/>
    </location>
</feature>
<dbReference type="PANTHER" id="PTHR23171">
    <property type="entry name" value="GDOWN1"/>
    <property type="match status" value="1"/>
</dbReference>
<dbReference type="AlphaFoldDB" id="A0AAN8JQK2"/>
<dbReference type="InterPro" id="IPR026213">
    <property type="entry name" value="GRINL1"/>
</dbReference>
<organism evidence="2 3">
    <name type="scientific">Patella caerulea</name>
    <name type="common">Rayed Mediterranean limpet</name>
    <dbReference type="NCBI Taxonomy" id="87958"/>
    <lineage>
        <taxon>Eukaryota</taxon>
        <taxon>Metazoa</taxon>
        <taxon>Spiralia</taxon>
        <taxon>Lophotrochozoa</taxon>
        <taxon>Mollusca</taxon>
        <taxon>Gastropoda</taxon>
        <taxon>Patellogastropoda</taxon>
        <taxon>Patelloidea</taxon>
        <taxon>Patellidae</taxon>
        <taxon>Patella</taxon>
    </lineage>
</organism>
<evidence type="ECO:0000313" key="2">
    <source>
        <dbReference type="EMBL" id="KAK6179673.1"/>
    </source>
</evidence>
<dbReference type="GO" id="GO:0035556">
    <property type="term" value="P:intracellular signal transduction"/>
    <property type="evidence" value="ECO:0007669"/>
    <property type="project" value="TreeGrafter"/>
</dbReference>
<dbReference type="GO" id="GO:0006368">
    <property type="term" value="P:transcription elongation by RNA polymerase II"/>
    <property type="evidence" value="ECO:0007669"/>
    <property type="project" value="InterPro"/>
</dbReference>
<accession>A0AAN8JQK2</accession>
<name>A0AAN8JQK2_PATCE</name>
<dbReference type="PANTHER" id="PTHR23171:SF13">
    <property type="entry name" value="DNA-DIRECTED RNA POLYMERASE II SUBUNIT GRINL1A"/>
    <property type="match status" value="1"/>
</dbReference>
<dbReference type="Proteomes" id="UP001347796">
    <property type="component" value="Unassembled WGS sequence"/>
</dbReference>
<comment type="caution">
    <text evidence="2">The sequence shown here is derived from an EMBL/GenBank/DDBJ whole genome shotgun (WGS) entry which is preliminary data.</text>
</comment>
<dbReference type="GO" id="GO:0005634">
    <property type="term" value="C:nucleus"/>
    <property type="evidence" value="ECO:0007669"/>
    <property type="project" value="InterPro"/>
</dbReference>